<keyword evidence="2" id="KW-1185">Reference proteome</keyword>
<gene>
    <name evidence="1" type="ORF">AW736_11795</name>
</gene>
<accession>A0A178IJW4</accession>
<dbReference type="RefSeq" id="WP_068770439.1">
    <property type="nucleotide sequence ID" value="NZ_CP109796.1"/>
</dbReference>
<dbReference type="EMBL" id="LRRQ01000076">
    <property type="protein sequence ID" value="OAM89981.1"/>
    <property type="molecule type" value="Genomic_DNA"/>
</dbReference>
<proteinExistence type="predicted"/>
<dbReference type="STRING" id="1184151.AW736_11795"/>
<evidence type="ECO:0000313" key="2">
    <source>
        <dbReference type="Proteomes" id="UP000078486"/>
    </source>
</evidence>
<dbReference type="Proteomes" id="UP000078486">
    <property type="component" value="Unassembled WGS sequence"/>
</dbReference>
<comment type="caution">
    <text evidence="1">The sequence shown here is derived from an EMBL/GenBank/DDBJ whole genome shotgun (WGS) entry which is preliminary data.</text>
</comment>
<organism evidence="1 2">
    <name type="scientific">Termitidicoccus mucosus</name>
    <dbReference type="NCBI Taxonomy" id="1184151"/>
    <lineage>
        <taxon>Bacteria</taxon>
        <taxon>Pseudomonadati</taxon>
        <taxon>Verrucomicrobiota</taxon>
        <taxon>Opitutia</taxon>
        <taxon>Opitutales</taxon>
        <taxon>Opitutaceae</taxon>
        <taxon>Termitidicoccus</taxon>
    </lineage>
</organism>
<name>A0A178IJW4_9BACT</name>
<reference evidence="1 2" key="1">
    <citation type="submission" date="2016-01" db="EMBL/GenBank/DDBJ databases">
        <title>High potential of lignocellulose degradation of a new Verrucomicrobia species.</title>
        <authorList>
            <person name="Wang Y."/>
            <person name="Shi Y."/>
            <person name="Qiu Z."/>
            <person name="Liu S."/>
            <person name="Yang H."/>
        </authorList>
    </citation>
    <scope>NUCLEOTIDE SEQUENCE [LARGE SCALE GENOMIC DNA]</scope>
    <source>
        <strain evidence="1 2">TSB47</strain>
    </source>
</reference>
<protein>
    <submittedName>
        <fullName evidence="1">Uncharacterized protein</fullName>
    </submittedName>
</protein>
<sequence length="190" mass="20481">MRKSGIIIALPLVCACAQTPPALVVFVDQNPIVIDAPAPFVEASRILPAAFAQRSRALSARNRLLSWFIPAQTIKDQLDGKATRCRVLQVQVLREMEPVRYNAQAFKALRDETLAGCAVPRITDGDAETLFAMLDLGQLSRNAGGRKILGVAELGENSFTLCVATGTEGSDHLGGREIETSVTCVTYVLI</sequence>
<dbReference type="AlphaFoldDB" id="A0A178IJW4"/>
<dbReference type="PROSITE" id="PS51257">
    <property type="entry name" value="PROKAR_LIPOPROTEIN"/>
    <property type="match status" value="1"/>
</dbReference>
<evidence type="ECO:0000313" key="1">
    <source>
        <dbReference type="EMBL" id="OAM89981.1"/>
    </source>
</evidence>